<evidence type="ECO:0000313" key="9">
    <source>
        <dbReference type="Proteomes" id="UP000268192"/>
    </source>
</evidence>
<dbReference type="GO" id="GO:0003677">
    <property type="term" value="F:DNA binding"/>
    <property type="evidence" value="ECO:0007669"/>
    <property type="project" value="InterPro"/>
</dbReference>
<dbReference type="RefSeq" id="WP_126013423.1">
    <property type="nucleotide sequence ID" value="NZ_CP032509.1"/>
</dbReference>
<dbReference type="PROSITE" id="PS00092">
    <property type="entry name" value="N6_MTASE"/>
    <property type="match status" value="1"/>
</dbReference>
<evidence type="ECO:0000259" key="7">
    <source>
        <dbReference type="Pfam" id="PF01555"/>
    </source>
</evidence>
<dbReference type="Proteomes" id="UP000268192">
    <property type="component" value="Chromosome"/>
</dbReference>
<dbReference type="InterPro" id="IPR002295">
    <property type="entry name" value="N4/N6-MTase_EcoPI_Mod-like"/>
</dbReference>
<evidence type="ECO:0000256" key="1">
    <source>
        <dbReference type="ARBA" id="ARBA00006594"/>
    </source>
</evidence>
<evidence type="ECO:0000313" key="8">
    <source>
        <dbReference type="EMBL" id="AZN73874.1"/>
    </source>
</evidence>
<dbReference type="EC" id="2.1.1.72" evidence="2"/>
<keyword evidence="3 8" id="KW-0489">Methyltransferase</keyword>
<organism evidence="8 9">
    <name type="scientific">Georhizobium profundi</name>
    <dbReference type="NCBI Taxonomy" id="2341112"/>
    <lineage>
        <taxon>Bacteria</taxon>
        <taxon>Pseudomonadati</taxon>
        <taxon>Pseudomonadota</taxon>
        <taxon>Alphaproteobacteria</taxon>
        <taxon>Hyphomicrobiales</taxon>
        <taxon>Rhizobiaceae</taxon>
        <taxon>Georhizobium</taxon>
    </lineage>
</organism>
<dbReference type="Pfam" id="PF01555">
    <property type="entry name" value="N6_N4_Mtase"/>
    <property type="match status" value="1"/>
</dbReference>
<evidence type="ECO:0000256" key="6">
    <source>
        <dbReference type="ARBA" id="ARBA00047942"/>
    </source>
</evidence>
<evidence type="ECO:0000256" key="3">
    <source>
        <dbReference type="ARBA" id="ARBA00022603"/>
    </source>
</evidence>
<accession>A0A3S9BAM9</accession>
<dbReference type="InterPro" id="IPR002052">
    <property type="entry name" value="DNA_methylase_N6_adenine_CS"/>
</dbReference>
<dbReference type="SUPFAM" id="SSF53335">
    <property type="entry name" value="S-adenosyl-L-methionine-dependent methyltransferases"/>
    <property type="match status" value="1"/>
</dbReference>
<dbReference type="KEGG" id="abaw:D5400_15830"/>
<protein>
    <recommendedName>
        <fullName evidence="2">site-specific DNA-methyltransferase (adenine-specific)</fullName>
        <ecNumber evidence="2">2.1.1.72</ecNumber>
    </recommendedName>
</protein>
<reference evidence="8 9" key="1">
    <citation type="submission" date="2018-09" db="EMBL/GenBank/DDBJ databases">
        <title>Marinorhizobium profundi gen. nov., sp. nov., isolated from a deep-sea sediment sample from the New Britain Trench and proposal of Marinorhizobiaceae fam. nov. in the order Rhizobiales of the class Alphaproteobacteria.</title>
        <authorList>
            <person name="Cao J."/>
        </authorList>
    </citation>
    <scope>NUCLEOTIDE SEQUENCE [LARGE SCALE GENOMIC DNA]</scope>
    <source>
        <strain evidence="8 9">WS11</strain>
    </source>
</reference>
<proteinExistence type="inferred from homology"/>
<sequence length="896" mass="100471">MPAGNGAAAYAHADEAVLRPDVGVEAQFSHRKPPKTYRYDSSLAPELAWDENGERPFAEWLLELVAEAAEKGEITVFAQPQVWQGTEERFTSLSQCAARLRSLTKPFLNWAGKAERQQISVPTLPLFVHERHSTQAILETLKSHKARGQTLDLFGDVDLDIADRMDAYEHKGPWTNRLILGDSLQVMNSLTEYEGMGGQVQMIYFDPPYGVKFGSNFQPFVRKNRVDHGKDDEMIREPEMVKAYRDTWELGLHSYLAYLRDRVMLARELLTESGSLFVQISDDNVHHVREVLDEVFPGGFVSQISFQTTSGFESTTLPTLGDFLLWYSKDKSKVKYNKVFQPQPVELGKGNARWVLFPDGTYRGVTAAEARGEEELPKDVRLYNPDNIQSQGAASETQPFEHLGKTYLPGGNSHWKASYPDGMNRLAEAGRIHVAKNSIRYRRFADDFPFQQIGNIWTDTITGNFTDDKIYVVQTGFKVIERCMQMTTDPGELVLDITCGSGTTAVVAEQWGRRWITIDTSRVPVALARQRLLTTTFPWYKLKEPSKGPAGSFVYERKRNKKGEEVGGLVPRITLKSIANEEDPKMEVLVDRPEVNDKITRVCGPFTVEATIQAAMSMEEDADGASAQPQSSSPRAYLDRMIEVLRQSKSLNVPGNVTLQLDNVRPLADREYLHAEAVAKNGSEKTIAIAFGPEDGAIGSDYVFNAAMEAMQQGFGQLFLFGFAIQAKARELLEKMKIPTAYIAVTPDVVMSDLLKTSKNSEIFSITGLPDIRLEKAGKRDDGALLYRVVLRGLDIFLPHLMDTDHIDAENLPCWMLDTNHNNMAFYASQVFFPKTSAWDNLQKSLKGQFEDSVWSHLAGTVSEPFALGDKKRIAVKVIDERGNELMATRSEEDAV</sequence>
<dbReference type="OrthoDB" id="9816043at2"/>
<dbReference type="EMBL" id="CP032509">
    <property type="protein sequence ID" value="AZN73874.1"/>
    <property type="molecule type" value="Genomic_DNA"/>
</dbReference>
<dbReference type="PRINTS" id="PR00506">
    <property type="entry name" value="D21N6MTFRASE"/>
</dbReference>
<dbReference type="AlphaFoldDB" id="A0A3S9BAM9"/>
<evidence type="ECO:0000256" key="5">
    <source>
        <dbReference type="ARBA" id="ARBA00022691"/>
    </source>
</evidence>
<name>A0A3S9BAM9_9HYPH</name>
<dbReference type="REBASE" id="284708">
    <property type="entry name" value="M.AbaWS11ORF15830P"/>
</dbReference>
<feature type="domain" description="DNA methylase N-4/N-6" evidence="7">
    <location>
        <begin position="200"/>
        <end position="522"/>
    </location>
</feature>
<dbReference type="GO" id="GO:0032259">
    <property type="term" value="P:methylation"/>
    <property type="evidence" value="ECO:0007669"/>
    <property type="project" value="UniProtKB-KW"/>
</dbReference>
<keyword evidence="5" id="KW-0949">S-adenosyl-L-methionine</keyword>
<evidence type="ECO:0000256" key="4">
    <source>
        <dbReference type="ARBA" id="ARBA00022679"/>
    </source>
</evidence>
<gene>
    <name evidence="8" type="ORF">D5400_15830</name>
</gene>
<keyword evidence="4 8" id="KW-0808">Transferase</keyword>
<dbReference type="GO" id="GO:0008170">
    <property type="term" value="F:N-methyltransferase activity"/>
    <property type="evidence" value="ECO:0007669"/>
    <property type="project" value="InterPro"/>
</dbReference>
<comment type="catalytic activity">
    <reaction evidence="6">
        <text>a 2'-deoxyadenosine in DNA + S-adenosyl-L-methionine = an N(6)-methyl-2'-deoxyadenosine in DNA + S-adenosyl-L-homocysteine + H(+)</text>
        <dbReference type="Rhea" id="RHEA:15197"/>
        <dbReference type="Rhea" id="RHEA-COMP:12418"/>
        <dbReference type="Rhea" id="RHEA-COMP:12419"/>
        <dbReference type="ChEBI" id="CHEBI:15378"/>
        <dbReference type="ChEBI" id="CHEBI:57856"/>
        <dbReference type="ChEBI" id="CHEBI:59789"/>
        <dbReference type="ChEBI" id="CHEBI:90615"/>
        <dbReference type="ChEBI" id="CHEBI:90616"/>
        <dbReference type="EC" id="2.1.1.72"/>
    </reaction>
</comment>
<comment type="similarity">
    <text evidence="1">Belongs to the N(4)/N(6)-methyltransferase family.</text>
</comment>
<dbReference type="Gene3D" id="3.40.50.150">
    <property type="entry name" value="Vaccinia Virus protein VP39"/>
    <property type="match status" value="1"/>
</dbReference>
<dbReference type="GO" id="GO:0009007">
    <property type="term" value="F:site-specific DNA-methyltransferase (adenine-specific) activity"/>
    <property type="evidence" value="ECO:0007669"/>
    <property type="project" value="UniProtKB-EC"/>
</dbReference>
<evidence type="ECO:0000256" key="2">
    <source>
        <dbReference type="ARBA" id="ARBA00011900"/>
    </source>
</evidence>
<dbReference type="InterPro" id="IPR029063">
    <property type="entry name" value="SAM-dependent_MTases_sf"/>
</dbReference>
<keyword evidence="9" id="KW-1185">Reference proteome</keyword>
<dbReference type="InterPro" id="IPR002941">
    <property type="entry name" value="DNA_methylase_N4/N6"/>
</dbReference>